<gene>
    <name evidence="3" type="ORF">L249_1577</name>
</gene>
<proteinExistence type="predicted"/>
<evidence type="ECO:0000256" key="1">
    <source>
        <dbReference type="SAM" id="MobiDB-lite"/>
    </source>
</evidence>
<dbReference type="Proteomes" id="UP000253664">
    <property type="component" value="Unassembled WGS sequence"/>
</dbReference>
<dbReference type="PROSITE" id="PS50172">
    <property type="entry name" value="BRCT"/>
    <property type="match status" value="1"/>
</dbReference>
<dbReference type="EMBL" id="LKCN02000016">
    <property type="protein sequence ID" value="RCI09262.1"/>
    <property type="molecule type" value="Genomic_DNA"/>
</dbReference>
<dbReference type="Gene3D" id="3.40.50.10190">
    <property type="entry name" value="BRCT domain"/>
    <property type="match status" value="1"/>
</dbReference>
<dbReference type="InterPro" id="IPR001357">
    <property type="entry name" value="BRCT_dom"/>
</dbReference>
<dbReference type="SUPFAM" id="SSF52113">
    <property type="entry name" value="BRCT domain"/>
    <property type="match status" value="1"/>
</dbReference>
<evidence type="ECO:0000259" key="2">
    <source>
        <dbReference type="PROSITE" id="PS50172"/>
    </source>
</evidence>
<sequence length="289" mass="32139">MPFFFFGWMDGWMDDATESIITYAMTHTSKLVMASSSFAPRFDRWNSSSTGHQQAPEDGKRRRRSTKATNRLAAQFRHASSSFSSPACTSFSSPPSTSTSTTTTTTNNDDDDDDDDDDNKKKTKTMGNNNNNNNNNSLFAGVVVYIDGCTAPLVSDHRLRCLLVSHGATLATRLARRVVTHVVLSVGRRDATTSTSPANTIMPRNALAASKVEAELRRRRVAGVRYVDVRWFVFFSYSLFCLLHHTKHHDALYGVLESIEAGKRLPETRFPALLVSTGPILRFNNPSAY</sequence>
<evidence type="ECO:0000313" key="3">
    <source>
        <dbReference type="EMBL" id="RCI09262.1"/>
    </source>
</evidence>
<keyword evidence="4" id="KW-1185">Reference proteome</keyword>
<feature type="region of interest" description="Disordered" evidence="1">
    <location>
        <begin position="42"/>
        <end position="134"/>
    </location>
</feature>
<accession>A0A367L4X1</accession>
<dbReference type="OrthoDB" id="427711at2759"/>
<feature type="compositionally biased region" description="Low complexity" evidence="1">
    <location>
        <begin position="79"/>
        <end position="107"/>
    </location>
</feature>
<evidence type="ECO:0000313" key="4">
    <source>
        <dbReference type="Proteomes" id="UP000253664"/>
    </source>
</evidence>
<comment type="caution">
    <text evidence="3">The sequence shown here is derived from an EMBL/GenBank/DDBJ whole genome shotgun (WGS) entry which is preliminary data.</text>
</comment>
<feature type="compositionally biased region" description="Low complexity" evidence="1">
    <location>
        <begin position="125"/>
        <end position="134"/>
    </location>
</feature>
<dbReference type="InterPro" id="IPR036420">
    <property type="entry name" value="BRCT_dom_sf"/>
</dbReference>
<dbReference type="AlphaFoldDB" id="A0A367L4X1"/>
<organism evidence="3 4">
    <name type="scientific">Ophiocordyceps polyrhachis-furcata BCC 54312</name>
    <dbReference type="NCBI Taxonomy" id="1330021"/>
    <lineage>
        <taxon>Eukaryota</taxon>
        <taxon>Fungi</taxon>
        <taxon>Dikarya</taxon>
        <taxon>Ascomycota</taxon>
        <taxon>Pezizomycotina</taxon>
        <taxon>Sordariomycetes</taxon>
        <taxon>Hypocreomycetidae</taxon>
        <taxon>Hypocreales</taxon>
        <taxon>Ophiocordycipitaceae</taxon>
        <taxon>Ophiocordyceps</taxon>
    </lineage>
</organism>
<feature type="compositionally biased region" description="Acidic residues" evidence="1">
    <location>
        <begin position="108"/>
        <end position="117"/>
    </location>
</feature>
<dbReference type="STRING" id="1330021.A0A367L4X1"/>
<feature type="domain" description="BRCT" evidence="2">
    <location>
        <begin position="134"/>
        <end position="232"/>
    </location>
</feature>
<reference evidence="3 4" key="1">
    <citation type="journal article" date="2015" name="BMC Genomics">
        <title>Insights from the genome of Ophiocordyceps polyrhachis-furcata to pathogenicity and host specificity in insect fungi.</title>
        <authorList>
            <person name="Wichadakul D."/>
            <person name="Kobmoo N."/>
            <person name="Ingsriswang S."/>
            <person name="Tangphatsornruang S."/>
            <person name="Chantasingh D."/>
            <person name="Luangsa-ard J.J."/>
            <person name="Eurwilaichitr L."/>
        </authorList>
    </citation>
    <scope>NUCLEOTIDE SEQUENCE [LARGE SCALE GENOMIC DNA]</scope>
    <source>
        <strain evidence="3 4">BCC 54312</strain>
    </source>
</reference>
<name>A0A367L4X1_9HYPO</name>
<protein>
    <recommendedName>
        <fullName evidence="2">BRCT domain-containing protein</fullName>
    </recommendedName>
</protein>